<dbReference type="RefSeq" id="WP_316669508.1">
    <property type="nucleotide sequence ID" value="NZ_CATZBU010000025.1"/>
</dbReference>
<dbReference type="Gene3D" id="1.20.1250.20">
    <property type="entry name" value="MFS general substrate transporter like domains"/>
    <property type="match status" value="1"/>
</dbReference>
<dbReference type="InterPro" id="IPR020846">
    <property type="entry name" value="MFS_dom"/>
</dbReference>
<sequence>MTTEAPAVAVAVSNPPSADRLPRGATPLFAAAVGLIVINLFGIQPLVAEIAASIGWTTAATGLLVTATLIGYGIGLLLLMPLTDLQDNRALASRTLWGVVASLALTTVAHSGQVLMLAAFAIGLTSTVIQMLIALAGRLAADHRRGRVLGDIMIGLNLGILLSRPAASLIAAQWGWRAFYGASAVAIAVLAVLLPRVMPTFVPPRSQSYGALLGSYGRLLRSEPLLRRRAATQALLMAAFTLFWTAVALRLAAAPFHLSQNGIGIFALCGAAGVVAAPIAGRLADRGLVRVGTLLAHGSAATGLLLALASALLPGLSVPVILTMLVAAALLLDFGAIGDQALGRYMVNTLSPEIRGRVNGLYTGAFFFGAAAGGGLAGVAWASAGWIGVSVLALGFVVAAALVFMWPAGARRAIGATPRRC</sequence>
<evidence type="ECO:0000313" key="7">
    <source>
        <dbReference type="Proteomes" id="UP001189813"/>
    </source>
</evidence>
<evidence type="ECO:0000256" key="3">
    <source>
        <dbReference type="ARBA" id="ARBA00023136"/>
    </source>
</evidence>
<dbReference type="CDD" id="cd17324">
    <property type="entry name" value="MFS_NepI_like"/>
    <property type="match status" value="1"/>
</dbReference>
<feature type="transmembrane region" description="Helical" evidence="4">
    <location>
        <begin position="234"/>
        <end position="256"/>
    </location>
</feature>
<feature type="transmembrane region" description="Helical" evidence="4">
    <location>
        <begin position="319"/>
        <end position="338"/>
    </location>
</feature>
<dbReference type="PANTHER" id="PTHR42910">
    <property type="entry name" value="TRANSPORTER SCO4007-RELATED"/>
    <property type="match status" value="1"/>
</dbReference>
<keyword evidence="1 4" id="KW-0812">Transmembrane</keyword>
<dbReference type="EMBL" id="CATZBU010000025">
    <property type="protein sequence ID" value="CAJ0809246.1"/>
    <property type="molecule type" value="Genomic_DNA"/>
</dbReference>
<evidence type="ECO:0000256" key="2">
    <source>
        <dbReference type="ARBA" id="ARBA00022989"/>
    </source>
</evidence>
<organism evidence="6 7">
    <name type="scientific">Ralstonia psammae</name>
    <dbReference type="NCBI Taxonomy" id="3058598"/>
    <lineage>
        <taxon>Bacteria</taxon>
        <taxon>Pseudomonadati</taxon>
        <taxon>Pseudomonadota</taxon>
        <taxon>Betaproteobacteria</taxon>
        <taxon>Burkholderiales</taxon>
        <taxon>Burkholderiaceae</taxon>
        <taxon>Ralstonia</taxon>
    </lineage>
</organism>
<dbReference type="PROSITE" id="PS50850">
    <property type="entry name" value="MFS"/>
    <property type="match status" value="1"/>
</dbReference>
<reference evidence="6 7" key="1">
    <citation type="submission" date="2023-07" db="EMBL/GenBank/DDBJ databases">
        <authorList>
            <person name="Peeters C."/>
        </authorList>
    </citation>
    <scope>NUCLEOTIDE SEQUENCE [LARGE SCALE GENOMIC DNA]</scope>
    <source>
        <strain evidence="6 7">LMG 19083</strain>
    </source>
</reference>
<feature type="transmembrane region" description="Helical" evidence="4">
    <location>
        <begin position="148"/>
        <end position="172"/>
    </location>
</feature>
<evidence type="ECO:0000256" key="1">
    <source>
        <dbReference type="ARBA" id="ARBA00022692"/>
    </source>
</evidence>
<feature type="transmembrane region" description="Helical" evidence="4">
    <location>
        <begin position="262"/>
        <end position="281"/>
    </location>
</feature>
<name>A0ABM9JZB3_9RALS</name>
<feature type="transmembrane region" description="Helical" evidence="4">
    <location>
        <begin position="91"/>
        <end position="109"/>
    </location>
</feature>
<feature type="transmembrane region" description="Helical" evidence="4">
    <location>
        <begin position="28"/>
        <end position="48"/>
    </location>
</feature>
<comment type="caution">
    <text evidence="6">The sequence shown here is derived from an EMBL/GenBank/DDBJ whole genome shotgun (WGS) entry which is preliminary data.</text>
</comment>
<feature type="domain" description="Major facilitator superfamily (MFS) profile" evidence="5">
    <location>
        <begin position="20"/>
        <end position="411"/>
    </location>
</feature>
<dbReference type="Proteomes" id="UP001189813">
    <property type="component" value="Unassembled WGS sequence"/>
</dbReference>
<feature type="transmembrane region" description="Helical" evidence="4">
    <location>
        <begin position="54"/>
        <end position="79"/>
    </location>
</feature>
<evidence type="ECO:0000259" key="5">
    <source>
        <dbReference type="PROSITE" id="PS50850"/>
    </source>
</evidence>
<feature type="transmembrane region" description="Helical" evidence="4">
    <location>
        <begin position="178"/>
        <end position="198"/>
    </location>
</feature>
<gene>
    <name evidence="6" type="primary">sotB</name>
    <name evidence="6" type="ORF">LMG19083_04886</name>
</gene>
<protein>
    <submittedName>
        <fullName evidence="6">Sugar efflux transporter</fullName>
    </submittedName>
</protein>
<dbReference type="InterPro" id="IPR036259">
    <property type="entry name" value="MFS_trans_sf"/>
</dbReference>
<dbReference type="SUPFAM" id="SSF103473">
    <property type="entry name" value="MFS general substrate transporter"/>
    <property type="match status" value="1"/>
</dbReference>
<keyword evidence="3 4" id="KW-0472">Membrane</keyword>
<feature type="transmembrane region" description="Helical" evidence="4">
    <location>
        <begin position="115"/>
        <end position="136"/>
    </location>
</feature>
<dbReference type="PANTHER" id="PTHR42910:SF1">
    <property type="entry name" value="MAJOR FACILITATOR SUPERFAMILY (MFS) PROFILE DOMAIN-CONTAINING PROTEIN"/>
    <property type="match status" value="1"/>
</dbReference>
<evidence type="ECO:0000313" key="6">
    <source>
        <dbReference type="EMBL" id="CAJ0809246.1"/>
    </source>
</evidence>
<evidence type="ECO:0000256" key="4">
    <source>
        <dbReference type="SAM" id="Phobius"/>
    </source>
</evidence>
<keyword evidence="2 4" id="KW-1133">Transmembrane helix</keyword>
<feature type="transmembrane region" description="Helical" evidence="4">
    <location>
        <begin position="359"/>
        <end position="381"/>
    </location>
</feature>
<keyword evidence="7" id="KW-1185">Reference proteome</keyword>
<dbReference type="Pfam" id="PF07690">
    <property type="entry name" value="MFS_1"/>
    <property type="match status" value="1"/>
</dbReference>
<accession>A0ABM9JZB3</accession>
<dbReference type="InterPro" id="IPR011701">
    <property type="entry name" value="MFS"/>
</dbReference>
<feature type="transmembrane region" description="Helical" evidence="4">
    <location>
        <begin position="293"/>
        <end position="313"/>
    </location>
</feature>
<proteinExistence type="predicted"/>
<feature type="transmembrane region" description="Helical" evidence="4">
    <location>
        <begin position="387"/>
        <end position="410"/>
    </location>
</feature>